<feature type="compositionally biased region" description="Gly residues" evidence="1">
    <location>
        <begin position="8"/>
        <end position="18"/>
    </location>
</feature>
<organism evidence="2 3">
    <name type="scientific">Colletotrichum asianum</name>
    <dbReference type="NCBI Taxonomy" id="702518"/>
    <lineage>
        <taxon>Eukaryota</taxon>
        <taxon>Fungi</taxon>
        <taxon>Dikarya</taxon>
        <taxon>Ascomycota</taxon>
        <taxon>Pezizomycotina</taxon>
        <taxon>Sordariomycetes</taxon>
        <taxon>Hypocreomycetidae</taxon>
        <taxon>Glomerellales</taxon>
        <taxon>Glomerellaceae</taxon>
        <taxon>Colletotrichum</taxon>
        <taxon>Colletotrichum gloeosporioides species complex</taxon>
    </lineage>
</organism>
<reference evidence="2 3" key="1">
    <citation type="submission" date="2019-12" db="EMBL/GenBank/DDBJ databases">
        <title>A genome sequence resource for the geographically widespread anthracnose pathogen Colletotrichum asianum.</title>
        <authorList>
            <person name="Meng Y."/>
        </authorList>
    </citation>
    <scope>NUCLEOTIDE SEQUENCE [LARGE SCALE GENOMIC DNA]</scope>
    <source>
        <strain evidence="2 3">ICMP 18580</strain>
    </source>
</reference>
<dbReference type="EMBL" id="WOWK01000054">
    <property type="protein sequence ID" value="KAF0323255.1"/>
    <property type="molecule type" value="Genomic_DNA"/>
</dbReference>
<keyword evidence="3" id="KW-1185">Reference proteome</keyword>
<accession>A0A8H3WBR3</accession>
<evidence type="ECO:0000313" key="3">
    <source>
        <dbReference type="Proteomes" id="UP000434172"/>
    </source>
</evidence>
<dbReference type="AlphaFoldDB" id="A0A8H3WBR3"/>
<evidence type="ECO:0000256" key="1">
    <source>
        <dbReference type="SAM" id="MobiDB-lite"/>
    </source>
</evidence>
<protein>
    <submittedName>
        <fullName evidence="2">Uncharacterized protein</fullName>
    </submittedName>
</protein>
<gene>
    <name evidence="2" type="ORF">GQ607_009594</name>
</gene>
<proteinExistence type="predicted"/>
<comment type="caution">
    <text evidence="2">The sequence shown here is derived from an EMBL/GenBank/DDBJ whole genome shotgun (WGS) entry which is preliminary data.</text>
</comment>
<feature type="region of interest" description="Disordered" evidence="1">
    <location>
        <begin position="44"/>
        <end position="71"/>
    </location>
</feature>
<feature type="region of interest" description="Disordered" evidence="1">
    <location>
        <begin position="1"/>
        <end position="20"/>
    </location>
</feature>
<sequence length="145" mass="16043">MSGDPKQGDGGPGTGGADGWPAAAAATAAATAFRIRTGLRIRQTAVGCRPKKRETEPVAPMAGGFRSPAQRHGIPYRHSACDYDWDLPHFWPHKQPASLSVWIHRGRVGFVHWFLAPVTDRKRDETQRGQEERRGTRAFVAFVRE</sequence>
<dbReference type="Proteomes" id="UP000434172">
    <property type="component" value="Unassembled WGS sequence"/>
</dbReference>
<name>A0A8H3WBR3_9PEZI</name>
<evidence type="ECO:0000313" key="2">
    <source>
        <dbReference type="EMBL" id="KAF0323255.1"/>
    </source>
</evidence>